<accession>A0ABR1CSH6</accession>
<proteinExistence type="predicted"/>
<sequence length="156" mass="16880">MLATKFEPIVFICRKQAEISYPTGTTKRISKSNRLLGALKTTILSTEPTAGGPSSTRTLTPVLAAHPITASPHKSDVAELICTTSDIYELSNNGIVVPVKMFVEKEHVLVSRGPVGFGHECSSTPRRDDRDDSYMPGTSPDMLMSVLNMKVCANSL</sequence>
<keyword evidence="3" id="KW-1185">Reference proteome</keyword>
<gene>
    <name evidence="2" type="primary">Necator_chrIII.g10009</name>
    <name evidence="2" type="ORF">RB195_009244</name>
</gene>
<comment type="caution">
    <text evidence="2">The sequence shown here is derived from an EMBL/GenBank/DDBJ whole genome shotgun (WGS) entry which is preliminary data.</text>
</comment>
<dbReference type="EMBL" id="JAVFWL010000003">
    <property type="protein sequence ID" value="KAK6741272.1"/>
    <property type="molecule type" value="Genomic_DNA"/>
</dbReference>
<name>A0ABR1CSH6_NECAM</name>
<protein>
    <submittedName>
        <fullName evidence="2">Uncharacterized protein</fullName>
    </submittedName>
</protein>
<evidence type="ECO:0000313" key="3">
    <source>
        <dbReference type="Proteomes" id="UP001303046"/>
    </source>
</evidence>
<organism evidence="2 3">
    <name type="scientific">Necator americanus</name>
    <name type="common">Human hookworm</name>
    <dbReference type="NCBI Taxonomy" id="51031"/>
    <lineage>
        <taxon>Eukaryota</taxon>
        <taxon>Metazoa</taxon>
        <taxon>Ecdysozoa</taxon>
        <taxon>Nematoda</taxon>
        <taxon>Chromadorea</taxon>
        <taxon>Rhabditida</taxon>
        <taxon>Rhabditina</taxon>
        <taxon>Rhabditomorpha</taxon>
        <taxon>Strongyloidea</taxon>
        <taxon>Ancylostomatidae</taxon>
        <taxon>Bunostominae</taxon>
        <taxon>Necator</taxon>
    </lineage>
</organism>
<reference evidence="2 3" key="1">
    <citation type="submission" date="2023-08" db="EMBL/GenBank/DDBJ databases">
        <title>A Necator americanus chromosomal reference genome.</title>
        <authorList>
            <person name="Ilik V."/>
            <person name="Petrzelkova K.J."/>
            <person name="Pardy F."/>
            <person name="Fuh T."/>
            <person name="Niatou-Singa F.S."/>
            <person name="Gouil Q."/>
            <person name="Baker L."/>
            <person name="Ritchie M.E."/>
            <person name="Jex A.R."/>
            <person name="Gazzola D."/>
            <person name="Li H."/>
            <person name="Toshio Fujiwara R."/>
            <person name="Zhan B."/>
            <person name="Aroian R.V."/>
            <person name="Pafco B."/>
            <person name="Schwarz E.M."/>
        </authorList>
    </citation>
    <scope>NUCLEOTIDE SEQUENCE [LARGE SCALE GENOMIC DNA]</scope>
    <source>
        <strain evidence="2 3">Aroian</strain>
        <tissue evidence="2">Whole animal</tissue>
    </source>
</reference>
<feature type="region of interest" description="Disordered" evidence="1">
    <location>
        <begin position="117"/>
        <end position="139"/>
    </location>
</feature>
<dbReference type="Proteomes" id="UP001303046">
    <property type="component" value="Unassembled WGS sequence"/>
</dbReference>
<evidence type="ECO:0000256" key="1">
    <source>
        <dbReference type="SAM" id="MobiDB-lite"/>
    </source>
</evidence>
<evidence type="ECO:0000313" key="2">
    <source>
        <dbReference type="EMBL" id="KAK6741272.1"/>
    </source>
</evidence>